<dbReference type="PANTHER" id="PTHR46623:SF6">
    <property type="entry name" value="ALPHA_BETA-HYDROLASES SUPERFAMILY PROTEIN"/>
    <property type="match status" value="1"/>
</dbReference>
<dbReference type="InterPro" id="IPR029058">
    <property type="entry name" value="AB_hydrolase_fold"/>
</dbReference>
<dbReference type="Pfam" id="PF01738">
    <property type="entry name" value="DLH"/>
    <property type="match status" value="1"/>
</dbReference>
<dbReference type="SUPFAM" id="SSF53474">
    <property type="entry name" value="alpha/beta-Hydrolases"/>
    <property type="match status" value="1"/>
</dbReference>
<accession>A0A318JJB7</accession>
<dbReference type="InterPro" id="IPR051049">
    <property type="entry name" value="Dienelactone_hydrolase-like"/>
</dbReference>
<evidence type="ECO:0000259" key="1">
    <source>
        <dbReference type="Pfam" id="PF01738"/>
    </source>
</evidence>
<keyword evidence="3" id="KW-1185">Reference proteome</keyword>
<dbReference type="EMBL" id="QJKC01000002">
    <property type="protein sequence ID" value="PXX50447.1"/>
    <property type="molecule type" value="Genomic_DNA"/>
</dbReference>
<dbReference type="PROSITE" id="PS51318">
    <property type="entry name" value="TAT"/>
    <property type="match status" value="1"/>
</dbReference>
<dbReference type="OrthoDB" id="9787933at2"/>
<dbReference type="AlphaFoldDB" id="A0A318JJB7"/>
<name>A0A318JJB7_9NEIS</name>
<proteinExistence type="predicted"/>
<comment type="caution">
    <text evidence="2">The sequence shown here is derived from an EMBL/GenBank/DDBJ whole genome shotgun (WGS) entry which is preliminary data.</text>
</comment>
<dbReference type="RefSeq" id="WP_059285485.1">
    <property type="nucleotide sequence ID" value="NZ_LNQU01000028.1"/>
</dbReference>
<dbReference type="GO" id="GO:0016787">
    <property type="term" value="F:hydrolase activity"/>
    <property type="evidence" value="ECO:0007669"/>
    <property type="project" value="InterPro"/>
</dbReference>
<protein>
    <submittedName>
        <fullName evidence="2">Carboxymethylenebutenolidase</fullName>
    </submittedName>
</protein>
<dbReference type="InterPro" id="IPR006311">
    <property type="entry name" value="TAT_signal"/>
</dbReference>
<evidence type="ECO:0000313" key="2">
    <source>
        <dbReference type="EMBL" id="PXX50447.1"/>
    </source>
</evidence>
<gene>
    <name evidence="2" type="ORF">DFR38_10294</name>
</gene>
<reference evidence="2 3" key="1">
    <citation type="submission" date="2018-05" db="EMBL/GenBank/DDBJ databases">
        <title>Genomic Encyclopedia of Type Strains, Phase IV (KMG-IV): sequencing the most valuable type-strain genomes for metagenomic binning, comparative biology and taxonomic classification.</title>
        <authorList>
            <person name="Goeker M."/>
        </authorList>
    </citation>
    <scope>NUCLEOTIDE SEQUENCE [LARGE SCALE GENOMIC DNA]</scope>
    <source>
        <strain evidence="2 3">DSM 25134</strain>
    </source>
</reference>
<dbReference type="Gene3D" id="3.40.50.1820">
    <property type="entry name" value="alpha/beta hydrolase"/>
    <property type="match status" value="1"/>
</dbReference>
<feature type="domain" description="Dienelactone hydrolase" evidence="1">
    <location>
        <begin position="54"/>
        <end position="274"/>
    </location>
</feature>
<sequence length="286" mass="30470">MDTFNPPRRAFIQGALATGFALAVQPVTAGSIATDSRALDSGLAGIPLDDGILPVYFARPTARSSLPIVLVVQEIFGVHEHIRDICRRLAKLGYLAVAPELYFRQGNPAASPDIASIIKDIVSKVPDAQVMQDLDATLGWAAAHGGDASRAAITGFCWGGRICWLYASHHPQLKAGIAWYGKLEGAHDALTPTQPVDVAASLSVPILGLYGGQDSSIPQDSVERMRQALQQGQSGSQIVVYPTAGHAFNADYRPSYQVAAAQDGWQRLQAWLDSHGMQASKAADTD</sequence>
<evidence type="ECO:0000313" key="3">
    <source>
        <dbReference type="Proteomes" id="UP000248395"/>
    </source>
</evidence>
<dbReference type="InterPro" id="IPR002925">
    <property type="entry name" value="Dienelactn_hydro"/>
</dbReference>
<dbReference type="PANTHER" id="PTHR46623">
    <property type="entry name" value="CARBOXYMETHYLENEBUTENOLIDASE-RELATED"/>
    <property type="match status" value="1"/>
</dbReference>
<dbReference type="Proteomes" id="UP000248395">
    <property type="component" value="Unassembled WGS sequence"/>
</dbReference>
<organism evidence="2 3">
    <name type="scientific">Aquitalea magnusonii</name>
    <dbReference type="NCBI Taxonomy" id="332411"/>
    <lineage>
        <taxon>Bacteria</taxon>
        <taxon>Pseudomonadati</taxon>
        <taxon>Pseudomonadota</taxon>
        <taxon>Betaproteobacteria</taxon>
        <taxon>Neisseriales</taxon>
        <taxon>Chromobacteriaceae</taxon>
        <taxon>Aquitalea</taxon>
    </lineage>
</organism>